<gene>
    <name evidence="3" type="ORF">A9F13_09g01331</name>
</gene>
<feature type="transmembrane region" description="Helical" evidence="2">
    <location>
        <begin position="174"/>
        <end position="193"/>
    </location>
</feature>
<evidence type="ECO:0000313" key="4">
    <source>
        <dbReference type="Proteomes" id="UP000195602"/>
    </source>
</evidence>
<dbReference type="GO" id="GO:0004721">
    <property type="term" value="F:phosphoprotein phosphatase activity"/>
    <property type="evidence" value="ECO:0007669"/>
    <property type="project" value="TreeGrafter"/>
</dbReference>
<comment type="caution">
    <text evidence="3">The sequence shown here is derived from an EMBL/GenBank/DDBJ whole genome shotgun (WGS) entry which is preliminary data.</text>
</comment>
<keyword evidence="2" id="KW-0812">Transmembrane</keyword>
<evidence type="ECO:0000256" key="1">
    <source>
        <dbReference type="SAM" id="MobiDB-lite"/>
    </source>
</evidence>
<dbReference type="GO" id="GO:0019888">
    <property type="term" value="F:protein phosphatase regulator activity"/>
    <property type="evidence" value="ECO:0007669"/>
    <property type="project" value="InterPro"/>
</dbReference>
<feature type="compositionally biased region" description="Basic and acidic residues" evidence="1">
    <location>
        <begin position="82"/>
        <end position="92"/>
    </location>
</feature>
<accession>A0AA91PZU5</accession>
<dbReference type="GO" id="GO:0071595">
    <property type="term" value="C:Nem1-Spo7 phosphatase complex"/>
    <property type="evidence" value="ECO:0007669"/>
    <property type="project" value="TreeGrafter"/>
</dbReference>
<feature type="transmembrane region" description="Helical" evidence="2">
    <location>
        <begin position="199"/>
        <end position="219"/>
    </location>
</feature>
<feature type="compositionally biased region" description="Basic residues" evidence="1">
    <location>
        <begin position="365"/>
        <end position="377"/>
    </location>
</feature>
<sequence>MGSSESLSRSRRNSSELEQSTPTSSLGSPFSPSDRETMEALGKLNSVSSMELGPMTISDTESVREREMNGVTFYSSASESESQNHGEKPKERLRSRRGSPSGSSSGSPRTKKRKLRRKSRTSEAPSEKSHRSEGFTGSGYTSTPAAGKIFRNLLILEETLRQQVIQQKTLRRKYLTFLAMLCSLIASISHHLYFAPQTAASRVVLQLVLLALCVTLVLYHLSGEYQKTIVLPRKFLSSTNKGLRQLNVRLVKIKSSYADSLADLIRELVLFLCTMALKCLHTVVPSAKRNPNVKLEVWLVAGQSRCQPKVGLNDVKLSLMPRSFSTDIREGWEVYRNEFWINEGIRRRKNMMSFISKAQETKIIKKDRKERRPKRKLSAAPSSQNSNLNEENLNALGTLSPDSLTPYQST</sequence>
<feature type="region of interest" description="Disordered" evidence="1">
    <location>
        <begin position="1"/>
        <end position="140"/>
    </location>
</feature>
<dbReference type="Proteomes" id="UP000195602">
    <property type="component" value="Unassembled WGS sequence"/>
</dbReference>
<name>A0AA91PZU5_CLALS</name>
<feature type="compositionally biased region" description="Low complexity" evidence="1">
    <location>
        <begin position="382"/>
        <end position="394"/>
    </location>
</feature>
<dbReference type="InterPro" id="IPR005605">
    <property type="entry name" value="Spo7"/>
</dbReference>
<dbReference type="PANTHER" id="PTHR28249">
    <property type="entry name" value="SPORULATION-SPECIFIC PROTEIN SPO7"/>
    <property type="match status" value="1"/>
</dbReference>
<feature type="compositionally biased region" description="Low complexity" evidence="1">
    <location>
        <begin position="98"/>
        <end position="108"/>
    </location>
</feature>
<organism evidence="3 4">
    <name type="scientific">Clavispora lusitaniae</name>
    <name type="common">Candida lusitaniae</name>
    <dbReference type="NCBI Taxonomy" id="36911"/>
    <lineage>
        <taxon>Eukaryota</taxon>
        <taxon>Fungi</taxon>
        <taxon>Dikarya</taxon>
        <taxon>Ascomycota</taxon>
        <taxon>Saccharomycotina</taxon>
        <taxon>Pichiomycetes</taxon>
        <taxon>Metschnikowiaceae</taxon>
        <taxon>Clavispora</taxon>
    </lineage>
</organism>
<feature type="region of interest" description="Disordered" evidence="1">
    <location>
        <begin position="365"/>
        <end position="410"/>
    </location>
</feature>
<keyword evidence="2" id="KW-1133">Transmembrane helix</keyword>
<protein>
    <submittedName>
        <fullName evidence="3">Nem1-Spo7 phosphatase regulatory subunit</fullName>
    </submittedName>
</protein>
<dbReference type="EMBL" id="LYUB02000009">
    <property type="protein sequence ID" value="OVF08202.1"/>
    <property type="molecule type" value="Genomic_DNA"/>
</dbReference>
<evidence type="ECO:0000256" key="2">
    <source>
        <dbReference type="SAM" id="Phobius"/>
    </source>
</evidence>
<dbReference type="KEGG" id="clus:A9F13_09g01331"/>
<proteinExistence type="predicted"/>
<feature type="compositionally biased region" description="Basic residues" evidence="1">
    <location>
        <begin position="109"/>
        <end position="119"/>
    </location>
</feature>
<dbReference type="PANTHER" id="PTHR28249:SF1">
    <property type="entry name" value="SPORULATION-SPECIFIC PROTEIN SPO7"/>
    <property type="match status" value="1"/>
</dbReference>
<reference evidence="3 4" key="1">
    <citation type="submission" date="2017-04" db="EMBL/GenBank/DDBJ databases">
        <title>Draft genome of the yeast Clavispora lusitaniae type strain CBS 6936.</title>
        <authorList>
            <person name="Durrens P."/>
            <person name="Klopp C."/>
            <person name="Biteau N."/>
            <person name="Fitton-Ouhabi V."/>
            <person name="Dementhon K."/>
            <person name="Accoceberry I."/>
            <person name="Sherman D.J."/>
            <person name="Noel T."/>
        </authorList>
    </citation>
    <scope>NUCLEOTIDE SEQUENCE [LARGE SCALE GENOMIC DNA]</scope>
    <source>
        <strain evidence="3 4">CBS 6936</strain>
    </source>
</reference>
<dbReference type="Pfam" id="PF03907">
    <property type="entry name" value="Spo7"/>
    <property type="match status" value="1"/>
</dbReference>
<feature type="compositionally biased region" description="Polar residues" evidence="1">
    <location>
        <begin position="72"/>
        <end position="81"/>
    </location>
</feature>
<evidence type="ECO:0000313" key="3">
    <source>
        <dbReference type="EMBL" id="OVF08202.1"/>
    </source>
</evidence>
<feature type="compositionally biased region" description="Polar residues" evidence="1">
    <location>
        <begin position="395"/>
        <end position="410"/>
    </location>
</feature>
<keyword evidence="2" id="KW-0472">Membrane</keyword>
<dbReference type="GO" id="GO:0006998">
    <property type="term" value="P:nuclear envelope organization"/>
    <property type="evidence" value="ECO:0007669"/>
    <property type="project" value="TreeGrafter"/>
</dbReference>
<feature type="compositionally biased region" description="Polar residues" evidence="1">
    <location>
        <begin position="21"/>
        <end position="31"/>
    </location>
</feature>
<dbReference type="AlphaFoldDB" id="A0AA91PZU5"/>